<sequence>MTSCLNSFEEEFKVKLHLQQLNIHINDIEVIQPIDEQIVQFSIQVQQSTLFKLKLGMVQFQRNHHWHAKFRNSARHNLLELLDETDDHVVDALTAGNIFGTSSGNQPHQHGYDYHKLLHCYRGLSINNPN</sequence>
<evidence type="ECO:0000313" key="1">
    <source>
        <dbReference type="EMBL" id="CAG6511350.1"/>
    </source>
</evidence>
<dbReference type="EMBL" id="HBUE01163352">
    <property type="protein sequence ID" value="CAG6511350.1"/>
    <property type="molecule type" value="Transcribed_RNA"/>
</dbReference>
<dbReference type="EMBL" id="HBUE01114929">
    <property type="protein sequence ID" value="CAG6490246.1"/>
    <property type="molecule type" value="Transcribed_RNA"/>
</dbReference>
<name>A0A8D8GL00_CULPI</name>
<protein>
    <submittedName>
        <fullName evidence="1">(northern house mosquito) hypothetical protein</fullName>
    </submittedName>
</protein>
<dbReference type="EMBL" id="HBUE01268579">
    <property type="protein sequence ID" value="CAG6562772.1"/>
    <property type="molecule type" value="Transcribed_RNA"/>
</dbReference>
<dbReference type="AlphaFoldDB" id="A0A8D8GL00"/>
<proteinExistence type="predicted"/>
<organism evidence="1">
    <name type="scientific">Culex pipiens</name>
    <name type="common">House mosquito</name>
    <dbReference type="NCBI Taxonomy" id="7175"/>
    <lineage>
        <taxon>Eukaryota</taxon>
        <taxon>Metazoa</taxon>
        <taxon>Ecdysozoa</taxon>
        <taxon>Arthropoda</taxon>
        <taxon>Hexapoda</taxon>
        <taxon>Insecta</taxon>
        <taxon>Pterygota</taxon>
        <taxon>Neoptera</taxon>
        <taxon>Endopterygota</taxon>
        <taxon>Diptera</taxon>
        <taxon>Nematocera</taxon>
        <taxon>Culicoidea</taxon>
        <taxon>Culicidae</taxon>
        <taxon>Culicinae</taxon>
        <taxon>Culicini</taxon>
        <taxon>Culex</taxon>
        <taxon>Culex</taxon>
    </lineage>
</organism>
<accession>A0A8D8GL00</accession>
<reference evidence="1" key="1">
    <citation type="submission" date="2021-05" db="EMBL/GenBank/DDBJ databases">
        <authorList>
            <person name="Alioto T."/>
            <person name="Alioto T."/>
            <person name="Gomez Garrido J."/>
        </authorList>
    </citation>
    <scope>NUCLEOTIDE SEQUENCE</scope>
</reference>